<dbReference type="AlphaFoldDB" id="A0A0J7YNG1"/>
<evidence type="ECO:0000256" key="1">
    <source>
        <dbReference type="SAM" id="MobiDB-lite"/>
    </source>
</evidence>
<feature type="compositionally biased region" description="Basic and acidic residues" evidence="1">
    <location>
        <begin position="54"/>
        <end position="69"/>
    </location>
</feature>
<proteinExistence type="predicted"/>
<keyword evidence="3" id="KW-1185">Reference proteome</keyword>
<feature type="compositionally biased region" description="Polar residues" evidence="1">
    <location>
        <begin position="22"/>
        <end position="33"/>
    </location>
</feature>
<evidence type="ECO:0000313" key="2">
    <source>
        <dbReference type="EMBL" id="KMS65119.1"/>
    </source>
</evidence>
<accession>A0A0J7YNG1</accession>
<feature type="region of interest" description="Disordered" evidence="1">
    <location>
        <begin position="126"/>
        <end position="148"/>
    </location>
</feature>
<protein>
    <submittedName>
        <fullName evidence="2">Uncharacterized protein</fullName>
    </submittedName>
</protein>
<feature type="region of interest" description="Disordered" evidence="1">
    <location>
        <begin position="54"/>
        <end position="97"/>
    </location>
</feature>
<evidence type="ECO:0000313" key="3">
    <source>
        <dbReference type="Proteomes" id="UP000035740"/>
    </source>
</evidence>
<gene>
    <name evidence="2" type="ORF">BVRB_039250</name>
</gene>
<feature type="non-terminal residue" evidence="2">
    <location>
        <position position="1"/>
    </location>
</feature>
<dbReference type="Gramene" id="KMS65119">
    <property type="protein sequence ID" value="KMS65119"/>
    <property type="gene ID" value="BVRB_039250"/>
</dbReference>
<sequence length="148" mass="16135">PIALARSMLVMGDTEPIPPPASSTDQAEAQSLIVTGKRSRRKVNLSAEFLYDHPARSQRLKVNDDEISHGGDATSPSQRKRRRSSVAGSKSPDDLIIKRNRLQQRKLELEGYLKRLQVALAVERNHANGIGPPPSQLVPADSNAGPVD</sequence>
<feature type="non-terminal residue" evidence="2">
    <location>
        <position position="148"/>
    </location>
</feature>
<organism evidence="2 3">
    <name type="scientific">Beta vulgaris subsp. vulgaris</name>
    <name type="common">Beet</name>
    <dbReference type="NCBI Taxonomy" id="3555"/>
    <lineage>
        <taxon>Eukaryota</taxon>
        <taxon>Viridiplantae</taxon>
        <taxon>Streptophyta</taxon>
        <taxon>Embryophyta</taxon>
        <taxon>Tracheophyta</taxon>
        <taxon>Spermatophyta</taxon>
        <taxon>Magnoliopsida</taxon>
        <taxon>eudicotyledons</taxon>
        <taxon>Gunneridae</taxon>
        <taxon>Pentapetalae</taxon>
        <taxon>Caryophyllales</taxon>
        <taxon>Chenopodiaceae</taxon>
        <taxon>Betoideae</taxon>
        <taxon>Beta</taxon>
    </lineage>
</organism>
<feature type="region of interest" description="Disordered" evidence="1">
    <location>
        <begin position="1"/>
        <end position="37"/>
    </location>
</feature>
<dbReference type="Proteomes" id="UP000035740">
    <property type="component" value="Unassembled WGS sequence"/>
</dbReference>
<dbReference type="EMBL" id="KQ114390">
    <property type="protein sequence ID" value="KMS65119.1"/>
    <property type="molecule type" value="Genomic_DNA"/>
</dbReference>
<reference evidence="2 3" key="1">
    <citation type="journal article" date="2014" name="Nature">
        <title>The genome of the recently domesticated crop plant sugar beet (Beta vulgaris).</title>
        <authorList>
            <person name="Dohm J.C."/>
            <person name="Minoche A.E."/>
            <person name="Holtgrawe D."/>
            <person name="Capella-Gutierrez S."/>
            <person name="Zakrzewski F."/>
            <person name="Tafer H."/>
            <person name="Rupp O."/>
            <person name="Sorensen T.R."/>
            <person name="Stracke R."/>
            <person name="Reinhardt R."/>
            <person name="Goesmann A."/>
            <person name="Kraft T."/>
            <person name="Schulz B."/>
            <person name="Stadler P.F."/>
            <person name="Schmidt T."/>
            <person name="Gabaldon T."/>
            <person name="Lehrach H."/>
            <person name="Weisshaar B."/>
            <person name="Himmelbauer H."/>
        </authorList>
    </citation>
    <scope>NUCLEOTIDE SEQUENCE [LARGE SCALE GENOMIC DNA]</scope>
    <source>
        <tissue evidence="2">Taproot</tissue>
    </source>
</reference>
<name>A0A0J7YNG1_BETVV</name>